<gene>
    <name evidence="2" type="ORF">GMOD_00002045</name>
</gene>
<dbReference type="Proteomes" id="UP000265663">
    <property type="component" value="Unassembled WGS sequence"/>
</dbReference>
<feature type="compositionally biased region" description="Basic and acidic residues" evidence="1">
    <location>
        <begin position="133"/>
        <end position="154"/>
    </location>
</feature>
<feature type="region of interest" description="Disordered" evidence="1">
    <location>
        <begin position="67"/>
        <end position="165"/>
    </location>
</feature>
<protein>
    <submittedName>
        <fullName evidence="2">Uncharacterized protein</fullName>
    </submittedName>
</protein>
<evidence type="ECO:0000313" key="2">
    <source>
        <dbReference type="EMBL" id="RMZ66686.1"/>
    </source>
</evidence>
<dbReference type="AlphaFoldDB" id="A0A3M7LWZ6"/>
<organism evidence="2 3">
    <name type="scientific">Pyrenophora seminiperda CCB06</name>
    <dbReference type="NCBI Taxonomy" id="1302712"/>
    <lineage>
        <taxon>Eukaryota</taxon>
        <taxon>Fungi</taxon>
        <taxon>Dikarya</taxon>
        <taxon>Ascomycota</taxon>
        <taxon>Pezizomycotina</taxon>
        <taxon>Dothideomycetes</taxon>
        <taxon>Pleosporomycetidae</taxon>
        <taxon>Pleosporales</taxon>
        <taxon>Pleosporineae</taxon>
        <taxon>Pleosporaceae</taxon>
        <taxon>Pyrenophora</taxon>
    </lineage>
</organism>
<sequence>MSENENPASTGGGAPQFTDRELQMLGWAMQSLKSGPPDIDYDKLAAYAGMTNSGSARNAWAKVKGKLAPAAEGTVPTTPKKTPRKKAAAAKQEDGDEDSTNATPKKTPRKRAPKKQQVDGESSPKKKPARGKKASEDKAVKSEENEDTDLKSDYEEALEETIEQV</sequence>
<proteinExistence type="predicted"/>
<dbReference type="OrthoDB" id="5403747at2759"/>
<accession>A0A3M7LWZ6</accession>
<feature type="region of interest" description="Disordered" evidence="1">
    <location>
        <begin position="1"/>
        <end position="22"/>
    </location>
</feature>
<dbReference type="EMBL" id="KE747809">
    <property type="protein sequence ID" value="RMZ66686.1"/>
    <property type="molecule type" value="Genomic_DNA"/>
</dbReference>
<feature type="compositionally biased region" description="Acidic residues" evidence="1">
    <location>
        <begin position="155"/>
        <end position="165"/>
    </location>
</feature>
<name>A0A3M7LWZ6_9PLEO</name>
<keyword evidence="3" id="KW-1185">Reference proteome</keyword>
<reference evidence="2 3" key="1">
    <citation type="journal article" date="2014" name="PLoS ONE">
        <title>De novo Genome Assembly of the Fungal Plant Pathogen Pyrenophora semeniperda.</title>
        <authorList>
            <person name="Soliai M.M."/>
            <person name="Meyer S.E."/>
            <person name="Udall J.A."/>
            <person name="Elzinga D.E."/>
            <person name="Hermansen R.A."/>
            <person name="Bodily P.M."/>
            <person name="Hart A.A."/>
            <person name="Coleman C.E."/>
        </authorList>
    </citation>
    <scope>NUCLEOTIDE SEQUENCE [LARGE SCALE GENOMIC DNA]</scope>
    <source>
        <strain evidence="2 3">CCB06</strain>
        <tissue evidence="2">Mycelium</tissue>
    </source>
</reference>
<evidence type="ECO:0000313" key="3">
    <source>
        <dbReference type="Proteomes" id="UP000265663"/>
    </source>
</evidence>
<evidence type="ECO:0000256" key="1">
    <source>
        <dbReference type="SAM" id="MobiDB-lite"/>
    </source>
</evidence>